<comment type="caution">
    <text evidence="8">The sequence shown here is derived from an EMBL/GenBank/DDBJ whole genome shotgun (WGS) entry which is preliminary data.</text>
</comment>
<evidence type="ECO:0000313" key="8">
    <source>
        <dbReference type="EMBL" id="KAG0473282.1"/>
    </source>
</evidence>
<dbReference type="PANTHER" id="PTHR13264:SF5">
    <property type="entry name" value="PRE-MRNA-SPLICING FACTOR SYF2"/>
    <property type="match status" value="1"/>
</dbReference>
<organism evidence="8 9">
    <name type="scientific">Vanilla planifolia</name>
    <name type="common">Vanilla</name>
    <dbReference type="NCBI Taxonomy" id="51239"/>
    <lineage>
        <taxon>Eukaryota</taxon>
        <taxon>Viridiplantae</taxon>
        <taxon>Streptophyta</taxon>
        <taxon>Embryophyta</taxon>
        <taxon>Tracheophyta</taxon>
        <taxon>Spermatophyta</taxon>
        <taxon>Magnoliopsida</taxon>
        <taxon>Liliopsida</taxon>
        <taxon>Asparagales</taxon>
        <taxon>Orchidaceae</taxon>
        <taxon>Vanilloideae</taxon>
        <taxon>Vanilleae</taxon>
        <taxon>Vanilla</taxon>
    </lineage>
</organism>
<dbReference type="GO" id="GO:0000974">
    <property type="term" value="C:Prp19 complex"/>
    <property type="evidence" value="ECO:0007669"/>
    <property type="project" value="TreeGrafter"/>
</dbReference>
<evidence type="ECO:0000256" key="7">
    <source>
        <dbReference type="SAM" id="MobiDB-lite"/>
    </source>
</evidence>
<dbReference type="Proteomes" id="UP000636800">
    <property type="component" value="Chromosome 7"/>
</dbReference>
<keyword evidence="9" id="KW-1185">Reference proteome</keyword>
<comment type="subcellular location">
    <subcellularLocation>
        <location evidence="1">Nucleus</location>
    </subcellularLocation>
</comment>
<feature type="compositionally biased region" description="Basic and acidic residues" evidence="7">
    <location>
        <begin position="185"/>
        <end position="198"/>
    </location>
</feature>
<keyword evidence="3" id="KW-0507">mRNA processing</keyword>
<evidence type="ECO:0000256" key="1">
    <source>
        <dbReference type="ARBA" id="ARBA00004123"/>
    </source>
</evidence>
<feature type="region of interest" description="Disordered" evidence="7">
    <location>
        <begin position="185"/>
        <end position="208"/>
    </location>
</feature>
<name>A0A835QQY1_VANPL</name>
<sequence>MSLVSGGRRKDCPLAVFLSFNDRDVHPQCPNASNPYHKCGRHCLDRIPSGNIPLNGDRSGGSSSEGEVLERKGVNPTCPKASNPYHKCSDYCFEKMTEKCWDAGKVADRSDVHPNCKYAHNPYHKCNHLCFDNRTVMDYADEVMKTKEPNSTGSAGRRVNPECKNASNPYHVCAEYCFQGIPERAKPGHGTKQEKPKESGNIMSNADERRVNPNCRHASNPYHKCAEYCFQNVPEDIRHAVPNKGVKGSPRIERRGEYPSKERSMESEHAEASTSSNDGDDSLKIINKNVGTDESEPVLTTKEKEMELSVLELSDTQPLRIDAIDLFKEWAKYCSLKASEEDEAKQGITSQRI</sequence>
<dbReference type="OrthoDB" id="40902at2759"/>
<dbReference type="GO" id="GO:0008380">
    <property type="term" value="P:RNA splicing"/>
    <property type="evidence" value="ECO:0007669"/>
    <property type="project" value="UniProtKB-KW"/>
</dbReference>
<feature type="region of interest" description="Disordered" evidence="7">
    <location>
        <begin position="240"/>
        <end position="282"/>
    </location>
</feature>
<dbReference type="EMBL" id="JADCNL010000007">
    <property type="protein sequence ID" value="KAG0473282.1"/>
    <property type="molecule type" value="Genomic_DNA"/>
</dbReference>
<evidence type="ECO:0000256" key="4">
    <source>
        <dbReference type="ARBA" id="ARBA00022728"/>
    </source>
</evidence>
<evidence type="ECO:0000256" key="5">
    <source>
        <dbReference type="ARBA" id="ARBA00023187"/>
    </source>
</evidence>
<gene>
    <name evidence="8" type="ORF">HPP92_015139</name>
</gene>
<keyword evidence="4" id="KW-0747">Spliceosome</keyword>
<dbReference type="GO" id="GO:0071013">
    <property type="term" value="C:catalytic step 2 spliceosome"/>
    <property type="evidence" value="ECO:0007669"/>
    <property type="project" value="TreeGrafter"/>
</dbReference>
<protein>
    <submittedName>
        <fullName evidence="8">Uncharacterized protein</fullName>
    </submittedName>
</protein>
<proteinExistence type="inferred from homology"/>
<comment type="similarity">
    <text evidence="2">Belongs to the SYF2 family.</text>
</comment>
<dbReference type="GO" id="GO:0006397">
    <property type="term" value="P:mRNA processing"/>
    <property type="evidence" value="ECO:0007669"/>
    <property type="project" value="UniProtKB-KW"/>
</dbReference>
<evidence type="ECO:0000256" key="2">
    <source>
        <dbReference type="ARBA" id="ARBA00010028"/>
    </source>
</evidence>
<keyword evidence="5" id="KW-0508">mRNA splicing</keyword>
<feature type="compositionally biased region" description="Basic and acidic residues" evidence="7">
    <location>
        <begin position="250"/>
        <end position="271"/>
    </location>
</feature>
<evidence type="ECO:0000256" key="3">
    <source>
        <dbReference type="ARBA" id="ARBA00022664"/>
    </source>
</evidence>
<keyword evidence="6" id="KW-0539">Nucleus</keyword>
<dbReference type="GO" id="GO:0071014">
    <property type="term" value="C:post-mRNA release spliceosomal complex"/>
    <property type="evidence" value="ECO:0007669"/>
    <property type="project" value="TreeGrafter"/>
</dbReference>
<dbReference type="PANTHER" id="PTHR13264">
    <property type="entry name" value="GCIP-INTERACTING PROTEIN P29"/>
    <property type="match status" value="1"/>
</dbReference>
<dbReference type="AlphaFoldDB" id="A0A835QQY1"/>
<dbReference type="InterPro" id="IPR013260">
    <property type="entry name" value="mRNA_splic_SYF2"/>
</dbReference>
<reference evidence="8 9" key="1">
    <citation type="journal article" date="2020" name="Nat. Food">
        <title>A phased Vanilla planifolia genome enables genetic improvement of flavour and production.</title>
        <authorList>
            <person name="Hasing T."/>
            <person name="Tang H."/>
            <person name="Brym M."/>
            <person name="Khazi F."/>
            <person name="Huang T."/>
            <person name="Chambers A.H."/>
        </authorList>
    </citation>
    <scope>NUCLEOTIDE SEQUENCE [LARGE SCALE GENOMIC DNA]</scope>
    <source>
        <tissue evidence="8">Leaf</tissue>
    </source>
</reference>
<evidence type="ECO:0000256" key="6">
    <source>
        <dbReference type="ARBA" id="ARBA00023242"/>
    </source>
</evidence>
<evidence type="ECO:0000313" key="9">
    <source>
        <dbReference type="Proteomes" id="UP000636800"/>
    </source>
</evidence>
<accession>A0A835QQY1</accession>